<keyword evidence="3" id="KW-1185">Reference proteome</keyword>
<gene>
    <name evidence="2" type="ORF">H010_06940</name>
</gene>
<name>A0A9X4P2M7_9BURK</name>
<protein>
    <recommendedName>
        <fullName evidence="4">DUF4154 domain-containing protein</fullName>
    </recommendedName>
</protein>
<evidence type="ECO:0008006" key="4">
    <source>
        <dbReference type="Google" id="ProtNLM"/>
    </source>
</evidence>
<organism evidence="2 3">
    <name type="scientific">Hydrogenophaga taeniospiralis CCUG 15921</name>
    <dbReference type="NCBI Taxonomy" id="1281780"/>
    <lineage>
        <taxon>Bacteria</taxon>
        <taxon>Pseudomonadati</taxon>
        <taxon>Pseudomonadota</taxon>
        <taxon>Betaproteobacteria</taxon>
        <taxon>Burkholderiales</taxon>
        <taxon>Comamonadaceae</taxon>
        <taxon>Hydrogenophaga</taxon>
    </lineage>
</organism>
<dbReference type="InterPro" id="IPR025293">
    <property type="entry name" value="YfiR/HmsC-like"/>
</dbReference>
<evidence type="ECO:0000313" key="2">
    <source>
        <dbReference type="EMBL" id="MDG5974983.1"/>
    </source>
</evidence>
<dbReference type="Pfam" id="PF13689">
    <property type="entry name" value="DUF4154"/>
    <property type="match status" value="1"/>
</dbReference>
<dbReference type="AlphaFoldDB" id="A0A9X4P2M7"/>
<proteinExistence type="predicted"/>
<dbReference type="RefSeq" id="WP_068173547.1">
    <property type="nucleotide sequence ID" value="NZ_AOGK01000004.1"/>
</dbReference>
<comment type="caution">
    <text evidence="2">The sequence shown here is derived from an EMBL/GenBank/DDBJ whole genome shotgun (WGS) entry which is preliminary data.</text>
</comment>
<dbReference type="EMBL" id="AOGK01000004">
    <property type="protein sequence ID" value="MDG5974983.1"/>
    <property type="molecule type" value="Genomic_DNA"/>
</dbReference>
<accession>A0A9X4P2M7</accession>
<evidence type="ECO:0000256" key="1">
    <source>
        <dbReference type="SAM" id="SignalP"/>
    </source>
</evidence>
<sequence length="190" mass="19875">MDRARPWRTVLAACMRCARRVLCALLLLGGLAAAALAQAVSEHAVKAGFVFNFIKFTQWPSAGEAAKAPLRLCSTGSQPLQGQLALLQGRAVGSRVLEIVPGTLAANARQCDVLFLAEGDAERLGALLSGLGNAPVLTVGDLPGFVQAGGMIGLRIEASRVRFDVNLAAAQRSGLMLNSQMLKLAGKVLQ</sequence>
<evidence type="ECO:0000313" key="3">
    <source>
        <dbReference type="Proteomes" id="UP001152876"/>
    </source>
</evidence>
<dbReference type="Proteomes" id="UP001152876">
    <property type="component" value="Unassembled WGS sequence"/>
</dbReference>
<feature type="signal peptide" evidence="1">
    <location>
        <begin position="1"/>
        <end position="39"/>
    </location>
</feature>
<feature type="chain" id="PRO_5040836561" description="DUF4154 domain-containing protein" evidence="1">
    <location>
        <begin position="40"/>
        <end position="190"/>
    </location>
</feature>
<reference evidence="2" key="1">
    <citation type="submission" date="2013-01" db="EMBL/GenBank/DDBJ databases">
        <title>Genome draft of Hydrogenophaga taeniospiralis 2K1.</title>
        <authorList>
            <person name="Gomila M."/>
            <person name="Lalucat J."/>
        </authorList>
    </citation>
    <scope>NUCLEOTIDE SEQUENCE</scope>
    <source>
        <strain evidence="2">CCUG 15921</strain>
    </source>
</reference>
<keyword evidence="1" id="KW-0732">Signal</keyword>
<dbReference type="OrthoDB" id="8527941at2"/>